<name>A0A644WHJ5_9ZZZZ</name>
<dbReference type="PANTHER" id="PTHR43190:SF3">
    <property type="entry name" value="N-ACETYL-D-GLUCOSAMINE KINASE"/>
    <property type="match status" value="1"/>
</dbReference>
<dbReference type="SUPFAM" id="SSF53067">
    <property type="entry name" value="Actin-like ATPase domain"/>
    <property type="match status" value="2"/>
</dbReference>
<dbReference type="EMBL" id="VSSQ01000936">
    <property type="protein sequence ID" value="MPM03240.1"/>
    <property type="molecule type" value="Genomic_DNA"/>
</dbReference>
<accession>A0A644WHJ5</accession>
<dbReference type="InterPro" id="IPR043129">
    <property type="entry name" value="ATPase_NBD"/>
</dbReference>
<evidence type="ECO:0008006" key="2">
    <source>
        <dbReference type="Google" id="ProtNLM"/>
    </source>
</evidence>
<sequence>MILLADGGSTKVDWCLVDHGVLKKRVFTKGANPFFRTTEDISSEINHALIPELKENKIEAVYFYGAGCAFPEKNEIVRAAIAENIDVNLIEVESDLFGTAVGLCGDKPGIVCILGTGSNSCFYDGKKIVENVSPLGFILGDEGSGAVLGRLFIGACLKNQFKPEIKEAFLKYINLTAPQIMDKVYKQPMPNRFLASVCPFIKENIQDEAVHNLVNNAFEDFFRKNVMQYDYKNYKVSFAGSVAYHFQDVLLEVASRLHIEVGEIVQSPMDGLIKFYSA</sequence>
<protein>
    <recommendedName>
        <fullName evidence="2">ATPase BadF/BadG/BcrA/BcrD type domain-containing protein</fullName>
    </recommendedName>
</protein>
<dbReference type="PANTHER" id="PTHR43190">
    <property type="entry name" value="N-ACETYL-D-GLUCOSAMINE KINASE"/>
    <property type="match status" value="1"/>
</dbReference>
<comment type="caution">
    <text evidence="1">The sequence shown here is derived from an EMBL/GenBank/DDBJ whole genome shotgun (WGS) entry which is preliminary data.</text>
</comment>
<dbReference type="Gene3D" id="1.10.720.160">
    <property type="match status" value="1"/>
</dbReference>
<evidence type="ECO:0000313" key="1">
    <source>
        <dbReference type="EMBL" id="MPM03240.1"/>
    </source>
</evidence>
<proteinExistence type="predicted"/>
<dbReference type="InterPro" id="IPR052519">
    <property type="entry name" value="Euk-type_GlcNAc_Kinase"/>
</dbReference>
<gene>
    <name evidence="1" type="ORF">SDC9_49505</name>
</gene>
<dbReference type="CDD" id="cd24079">
    <property type="entry name" value="ASKHA_NBD_PG1100-like"/>
    <property type="match status" value="1"/>
</dbReference>
<organism evidence="1">
    <name type="scientific">bioreactor metagenome</name>
    <dbReference type="NCBI Taxonomy" id="1076179"/>
    <lineage>
        <taxon>unclassified sequences</taxon>
        <taxon>metagenomes</taxon>
        <taxon>ecological metagenomes</taxon>
    </lineage>
</organism>
<dbReference type="Gene3D" id="3.30.420.40">
    <property type="match status" value="2"/>
</dbReference>
<reference evidence="1" key="1">
    <citation type="submission" date="2019-08" db="EMBL/GenBank/DDBJ databases">
        <authorList>
            <person name="Kucharzyk K."/>
            <person name="Murdoch R.W."/>
            <person name="Higgins S."/>
            <person name="Loffler F."/>
        </authorList>
    </citation>
    <scope>NUCLEOTIDE SEQUENCE</scope>
</reference>
<dbReference type="AlphaFoldDB" id="A0A644WHJ5"/>